<dbReference type="Gene3D" id="1.10.287.110">
    <property type="entry name" value="DnaJ domain"/>
    <property type="match status" value="1"/>
</dbReference>
<dbReference type="EMBL" id="LT598466">
    <property type="protein sequence ID" value="SCU82703.1"/>
    <property type="molecule type" value="Genomic_DNA"/>
</dbReference>
<organism evidence="8 9">
    <name type="scientific">Lachancea mirantina</name>
    <dbReference type="NCBI Taxonomy" id="1230905"/>
    <lineage>
        <taxon>Eukaryota</taxon>
        <taxon>Fungi</taxon>
        <taxon>Dikarya</taxon>
        <taxon>Ascomycota</taxon>
        <taxon>Saccharomycotina</taxon>
        <taxon>Saccharomycetes</taxon>
        <taxon>Saccharomycetales</taxon>
        <taxon>Saccharomycetaceae</taxon>
        <taxon>Lachancea</taxon>
    </lineage>
</organism>
<comment type="subcellular location">
    <subcellularLocation>
        <location evidence="1">Mitochondrion inner membrane</location>
    </subcellularLocation>
</comment>
<dbReference type="FunFam" id="1.10.287.110:FF:000001">
    <property type="entry name" value="Import inner membrane translocase subunit tim14"/>
    <property type="match status" value="1"/>
</dbReference>
<evidence type="ECO:0000313" key="8">
    <source>
        <dbReference type="EMBL" id="SCU82703.1"/>
    </source>
</evidence>
<dbReference type="CDD" id="cd06257">
    <property type="entry name" value="DnaJ"/>
    <property type="match status" value="1"/>
</dbReference>
<evidence type="ECO:0000256" key="5">
    <source>
        <dbReference type="ARBA" id="ARBA00023136"/>
    </source>
</evidence>
<feature type="domain" description="J" evidence="7">
    <location>
        <begin position="80"/>
        <end position="138"/>
    </location>
</feature>
<evidence type="ECO:0000256" key="1">
    <source>
        <dbReference type="ARBA" id="ARBA00004273"/>
    </source>
</evidence>
<dbReference type="GO" id="GO:0001405">
    <property type="term" value="C:PAM complex, Tim23 associated import motor"/>
    <property type="evidence" value="ECO:0007669"/>
    <property type="project" value="UniProtKB-ARBA"/>
</dbReference>
<evidence type="ECO:0000256" key="6">
    <source>
        <dbReference type="ARBA" id="ARBA00023186"/>
    </source>
</evidence>
<dbReference type="STRING" id="1230905.A0A1G4IZJ6"/>
<dbReference type="OrthoDB" id="240298at2759"/>
<keyword evidence="9" id="KW-1185">Reference proteome</keyword>
<dbReference type="PANTHER" id="PTHR12763">
    <property type="match status" value="1"/>
</dbReference>
<accession>A0A1G4IZJ6</accession>
<keyword evidence="3" id="KW-0813">Transport</keyword>
<keyword evidence="3" id="KW-0811">Translocation</keyword>
<dbReference type="SUPFAM" id="SSF46565">
    <property type="entry name" value="Chaperone J-domain"/>
    <property type="match status" value="1"/>
</dbReference>
<keyword evidence="2" id="KW-0999">Mitochondrion inner membrane</keyword>
<evidence type="ECO:0000256" key="3">
    <source>
        <dbReference type="ARBA" id="ARBA00023010"/>
    </source>
</evidence>
<dbReference type="PANTHER" id="PTHR12763:SF29">
    <property type="entry name" value="MITOCHONDRIAL DNAJ HOMOLOG 2"/>
    <property type="match status" value="1"/>
</dbReference>
<dbReference type="GO" id="GO:0030150">
    <property type="term" value="P:protein import into mitochondrial matrix"/>
    <property type="evidence" value="ECO:0007669"/>
    <property type="project" value="UniProtKB-ARBA"/>
</dbReference>
<dbReference type="InterPro" id="IPR001623">
    <property type="entry name" value="DnaJ_domain"/>
</dbReference>
<proteinExistence type="predicted"/>
<dbReference type="GO" id="GO:0001671">
    <property type="term" value="F:ATPase activator activity"/>
    <property type="evidence" value="ECO:0007669"/>
    <property type="project" value="TreeGrafter"/>
</dbReference>
<evidence type="ECO:0000256" key="4">
    <source>
        <dbReference type="ARBA" id="ARBA00023128"/>
    </source>
</evidence>
<keyword evidence="4" id="KW-0496">Mitochondrion</keyword>
<name>A0A1G4IZJ6_9SACH</name>
<dbReference type="SMART" id="SM00271">
    <property type="entry name" value="DnaJ"/>
    <property type="match status" value="1"/>
</dbReference>
<dbReference type="Proteomes" id="UP000191024">
    <property type="component" value="Chromosome C"/>
</dbReference>
<keyword evidence="3" id="KW-0653">Protein transport</keyword>
<keyword evidence="6" id="KW-0143">Chaperone</keyword>
<evidence type="ECO:0000313" key="9">
    <source>
        <dbReference type="Proteomes" id="UP000191024"/>
    </source>
</evidence>
<keyword evidence="5" id="KW-0472">Membrane</keyword>
<sequence length="142" mass="15565">MLPILVGVGITTIALAVRSGFRAWSAFKRLTPSMIAQLNGVKLSRDVGGSNGRFPSKMTSELRARLDRYPGGFSARMTEAEALLILDISPGDIPFLDAQMLKKKHRGALIQNHPDRGGSPYLAMKVNEARDVLQNSIMLKCR</sequence>
<reference evidence="9" key="1">
    <citation type="submission" date="2016-03" db="EMBL/GenBank/DDBJ databases">
        <authorList>
            <person name="Devillers H."/>
        </authorList>
    </citation>
    <scope>NUCLEOTIDE SEQUENCE [LARGE SCALE GENOMIC DNA]</scope>
</reference>
<dbReference type="AlphaFoldDB" id="A0A1G4IZJ6"/>
<evidence type="ECO:0000259" key="7">
    <source>
        <dbReference type="SMART" id="SM00271"/>
    </source>
</evidence>
<evidence type="ECO:0000256" key="2">
    <source>
        <dbReference type="ARBA" id="ARBA00022792"/>
    </source>
</evidence>
<dbReference type="InterPro" id="IPR036869">
    <property type="entry name" value="J_dom_sf"/>
</dbReference>
<gene>
    <name evidence="8" type="ORF">LAMI_0C00540G</name>
</gene>
<protein>
    <submittedName>
        <fullName evidence="8">LAMI_0C00540g1_1</fullName>
    </submittedName>
</protein>